<feature type="region of interest" description="Disordered" evidence="1">
    <location>
        <begin position="301"/>
        <end position="353"/>
    </location>
</feature>
<evidence type="ECO:0000313" key="2">
    <source>
        <dbReference type="EMBL" id="SFA62686.1"/>
    </source>
</evidence>
<accession>A0A1I0UHF5</accession>
<gene>
    <name evidence="2" type="ORF">SAMN04487972_1575</name>
</gene>
<dbReference type="OrthoDB" id="8052205at2"/>
<sequence>MLPFGRTLGQRFHDQLVRQQIDASAGGQWPPGSMLATLNRVARGTNNLDMTPNEFLTHVRTDQQQYFLERLREYEAMLHMLGLLVGAVGTQAEQKAVREALVAALEKYISTLEVRNPMSPKHPGAFVSPSAAIFAKMQEWFGYEEAAEQTRRSSQIQNATQLEMQLRVGEMIVDLLTSVWNSLVEWWNNFWRIYKTEGLLIAMNRARIDATFLAAEVAIDIAITVALGGAGAALAGALKGLRFVGMRTARGATRVLVKAIPDGVPNPRALVLIEREIRDVDIHPDIDKIVDEDRFGGAATLDDTAKRAEAKPTTAETTKVDGDADAPPPPKYSNRKLTERERARARAASPTDELRDMVNEGQPIASPANPVPDPWLVGMNRTARLEPDHIVPLSHIMEKPGFSDLTPANQDLVLNMPENFHGLSRSANGSRGNKTFQEWTQHVSSGTPVTPELRARMILEEARMNEVIQRRIDELLRQQQAAKTASSPFRDD</sequence>
<dbReference type="Proteomes" id="UP000182312">
    <property type="component" value="Unassembled WGS sequence"/>
</dbReference>
<organism evidence="2 3">
    <name type="scientific">Paracoccus halophilus</name>
    <dbReference type="NCBI Taxonomy" id="376733"/>
    <lineage>
        <taxon>Bacteria</taxon>
        <taxon>Pseudomonadati</taxon>
        <taxon>Pseudomonadota</taxon>
        <taxon>Alphaproteobacteria</taxon>
        <taxon>Rhodobacterales</taxon>
        <taxon>Paracoccaceae</taxon>
        <taxon>Paracoccus</taxon>
    </lineage>
</organism>
<name>A0A1I0UHF5_9RHOB</name>
<evidence type="ECO:0000256" key="1">
    <source>
        <dbReference type="SAM" id="MobiDB-lite"/>
    </source>
</evidence>
<dbReference type="RefSeq" id="WP_052081798.1">
    <property type="nucleotide sequence ID" value="NZ_FOJO01000057.1"/>
</dbReference>
<reference evidence="2 3" key="1">
    <citation type="submission" date="2016-10" db="EMBL/GenBank/DDBJ databases">
        <authorList>
            <person name="de Groot N.N."/>
        </authorList>
    </citation>
    <scope>NUCLEOTIDE SEQUENCE [LARGE SCALE GENOMIC DNA]</scope>
    <source>
        <strain evidence="2 3">CGMCC 1.6117</strain>
    </source>
</reference>
<dbReference type="EMBL" id="FOJO01000057">
    <property type="protein sequence ID" value="SFA62686.1"/>
    <property type="molecule type" value="Genomic_DNA"/>
</dbReference>
<evidence type="ECO:0000313" key="3">
    <source>
        <dbReference type="Proteomes" id="UP000182312"/>
    </source>
</evidence>
<proteinExistence type="predicted"/>
<protein>
    <submittedName>
        <fullName evidence="2">Uncharacterized protein</fullName>
    </submittedName>
</protein>
<dbReference type="AlphaFoldDB" id="A0A1I0UHF5"/>